<evidence type="ECO:0000256" key="3">
    <source>
        <dbReference type="ARBA" id="ARBA00022475"/>
    </source>
</evidence>
<keyword evidence="8" id="KW-1278">Translocase</keyword>
<feature type="domain" description="ABC transporter" evidence="10">
    <location>
        <begin position="4"/>
        <end position="218"/>
    </location>
</feature>
<dbReference type="PROSITE" id="PS00211">
    <property type="entry name" value="ABC_TRANSPORTER_1"/>
    <property type="match status" value="1"/>
</dbReference>
<dbReference type="SUPFAM" id="SSF52540">
    <property type="entry name" value="P-loop containing nucleoside triphosphate hydrolases"/>
    <property type="match status" value="1"/>
</dbReference>
<sequence>MSIFNLNQVSYQVSDKAILKDISLSIEAGERVTLVGPSGSGKSSLLKLLSSLITPTSGDIFFEGQSLQTLNPVDYRRQVSYCFQQPVLFGKTVGDNMRFPFDIRQLPFDEKKVILNLERFNLSKAYLNQEIKDLSGGEKQRVALVRNLLFDPKVLLLDEVTAGLDGGTKGLVNTVIADYHVAGNTIIEVTHDNEEIQAAAHIITIEKGVLVDDKCSSQ</sequence>
<dbReference type="InterPro" id="IPR003439">
    <property type="entry name" value="ABC_transporter-like_ATP-bd"/>
</dbReference>
<dbReference type="InterPro" id="IPR003593">
    <property type="entry name" value="AAA+_ATPase"/>
</dbReference>
<dbReference type="GO" id="GO:0005886">
    <property type="term" value="C:plasma membrane"/>
    <property type="evidence" value="ECO:0007669"/>
    <property type="project" value="UniProtKB-SubCell"/>
</dbReference>
<proteinExistence type="predicted"/>
<evidence type="ECO:0000256" key="1">
    <source>
        <dbReference type="ARBA" id="ARBA00004202"/>
    </source>
</evidence>
<keyword evidence="7 11" id="KW-0067">ATP-binding</keyword>
<reference evidence="11 12" key="1">
    <citation type="submission" date="2017-06" db="EMBL/GenBank/DDBJ databases">
        <authorList>
            <consortium name="Pathogen Informatics"/>
        </authorList>
    </citation>
    <scope>NUCLEOTIDE SEQUENCE [LARGE SCALE GENOMIC DNA]</scope>
    <source>
        <strain evidence="11 12">NCTC11291</strain>
    </source>
</reference>
<dbReference type="InterPro" id="IPR027417">
    <property type="entry name" value="P-loop_NTPase"/>
</dbReference>
<dbReference type="Proteomes" id="UP000215144">
    <property type="component" value="Chromosome 1"/>
</dbReference>
<evidence type="ECO:0000256" key="7">
    <source>
        <dbReference type="ARBA" id="ARBA00022840"/>
    </source>
</evidence>
<evidence type="ECO:0000256" key="5">
    <source>
        <dbReference type="ARBA" id="ARBA00022592"/>
    </source>
</evidence>
<organism evidence="11 12">
    <name type="scientific">Streptococcus acidominimus</name>
    <dbReference type="NCBI Taxonomy" id="1326"/>
    <lineage>
        <taxon>Bacteria</taxon>
        <taxon>Bacillati</taxon>
        <taxon>Bacillota</taxon>
        <taxon>Bacilli</taxon>
        <taxon>Lactobacillales</taxon>
        <taxon>Streptococcaceae</taxon>
        <taxon>Streptococcus</taxon>
    </lineage>
</organism>
<keyword evidence="5" id="KW-0592">Phosphate transport</keyword>
<accession>A0A239WFJ6</accession>
<dbReference type="InterPro" id="IPR017871">
    <property type="entry name" value="ABC_transporter-like_CS"/>
</dbReference>
<dbReference type="InterPro" id="IPR015856">
    <property type="entry name" value="ABC_transpr_CbiO/EcfA_su"/>
</dbReference>
<dbReference type="AlphaFoldDB" id="A0A239WFJ6"/>
<dbReference type="GO" id="GO:0022857">
    <property type="term" value="F:transmembrane transporter activity"/>
    <property type="evidence" value="ECO:0007669"/>
    <property type="project" value="UniProtKB-ARBA"/>
</dbReference>
<evidence type="ECO:0000256" key="9">
    <source>
        <dbReference type="ARBA" id="ARBA00023136"/>
    </source>
</evidence>
<evidence type="ECO:0000256" key="2">
    <source>
        <dbReference type="ARBA" id="ARBA00022448"/>
    </source>
</evidence>
<dbReference type="Gene3D" id="3.40.50.300">
    <property type="entry name" value="P-loop containing nucleotide triphosphate hydrolases"/>
    <property type="match status" value="1"/>
</dbReference>
<dbReference type="RefSeq" id="WP_095121453.1">
    <property type="nucleotide sequence ID" value="NZ_LT906454.1"/>
</dbReference>
<dbReference type="GO" id="GO:0006817">
    <property type="term" value="P:phosphate ion transport"/>
    <property type="evidence" value="ECO:0007669"/>
    <property type="project" value="UniProtKB-KW"/>
</dbReference>
<comment type="subcellular location">
    <subcellularLocation>
        <location evidence="1">Cell membrane</location>
        <topology evidence="1">Peripheral membrane protein</topology>
    </subcellularLocation>
</comment>
<keyword evidence="4" id="KW-0997">Cell inner membrane</keyword>
<dbReference type="CDD" id="cd03225">
    <property type="entry name" value="ABC_cobalt_CbiO_domain1"/>
    <property type="match status" value="1"/>
</dbReference>
<evidence type="ECO:0000313" key="12">
    <source>
        <dbReference type="Proteomes" id="UP000215144"/>
    </source>
</evidence>
<dbReference type="KEGG" id="saco:SAME_00182"/>
<evidence type="ECO:0000256" key="4">
    <source>
        <dbReference type="ARBA" id="ARBA00022519"/>
    </source>
</evidence>
<dbReference type="EMBL" id="LT906454">
    <property type="protein sequence ID" value="SNV32693.1"/>
    <property type="molecule type" value="Genomic_DNA"/>
</dbReference>
<name>A0A239WFJ6_STRAI</name>
<keyword evidence="2" id="KW-0813">Transport</keyword>
<keyword evidence="6" id="KW-0547">Nucleotide-binding</keyword>
<dbReference type="PANTHER" id="PTHR43423">
    <property type="entry name" value="ABC TRANSPORTER I FAMILY MEMBER 17"/>
    <property type="match status" value="1"/>
</dbReference>
<dbReference type="Pfam" id="PF00005">
    <property type="entry name" value="ABC_tran"/>
    <property type="match status" value="1"/>
</dbReference>
<dbReference type="SMART" id="SM00382">
    <property type="entry name" value="AAA"/>
    <property type="match status" value="1"/>
</dbReference>
<evidence type="ECO:0000313" key="11">
    <source>
        <dbReference type="EMBL" id="SNV32693.1"/>
    </source>
</evidence>
<evidence type="ECO:0000256" key="8">
    <source>
        <dbReference type="ARBA" id="ARBA00022967"/>
    </source>
</evidence>
<evidence type="ECO:0000259" key="10">
    <source>
        <dbReference type="PROSITE" id="PS50893"/>
    </source>
</evidence>
<dbReference type="OrthoDB" id="9785080at2"/>
<gene>
    <name evidence="11" type="primary">ybbL_1</name>
    <name evidence="11" type="ORF">SAMEA4504048_00182</name>
</gene>
<keyword evidence="3" id="KW-1003">Cell membrane</keyword>
<protein>
    <submittedName>
        <fullName evidence="11">ABC transporter ATP-binding protein</fullName>
    </submittedName>
</protein>
<dbReference type="PANTHER" id="PTHR43423:SF12">
    <property type="entry name" value="IRON EXPORT ATP-BINDING PROTEIN FETA-RELATED"/>
    <property type="match status" value="1"/>
</dbReference>
<keyword evidence="9" id="KW-0472">Membrane</keyword>
<dbReference type="GO" id="GO:0005524">
    <property type="term" value="F:ATP binding"/>
    <property type="evidence" value="ECO:0007669"/>
    <property type="project" value="UniProtKB-KW"/>
</dbReference>
<dbReference type="GO" id="GO:0016887">
    <property type="term" value="F:ATP hydrolysis activity"/>
    <property type="evidence" value="ECO:0007669"/>
    <property type="project" value="InterPro"/>
</dbReference>
<dbReference type="PROSITE" id="PS50893">
    <property type="entry name" value="ABC_TRANSPORTER_2"/>
    <property type="match status" value="1"/>
</dbReference>
<evidence type="ECO:0000256" key="6">
    <source>
        <dbReference type="ARBA" id="ARBA00022741"/>
    </source>
</evidence>